<proteinExistence type="predicted"/>
<accession>A0A4R3L272</accession>
<evidence type="ECO:0000313" key="2">
    <source>
        <dbReference type="Proteomes" id="UP000294567"/>
    </source>
</evidence>
<name>A0A4R3L272_9FIRM</name>
<gene>
    <name evidence="1" type="ORF">EDD65_10483</name>
</gene>
<protein>
    <submittedName>
        <fullName evidence="1">CRISPR-associated protein Csn2 family</fullName>
    </submittedName>
</protein>
<dbReference type="RefSeq" id="WP_132026827.1">
    <property type="nucleotide sequence ID" value="NZ_CP068564.1"/>
</dbReference>
<sequence>MNEIYFKGLKIFEFDDDSAIQIIGSNNYLIRIILDVYCKIFSGYRFSDLDIEAMNGYYPEVRENGKILKKNDIIVIRLSETEDILDELTTKKGSTLMEYLLSLNIELSINEVIEKVDKSLIELSICIDNLIEEKLATTDIFVKTEINEINLDKIIKNFIDINFANAVEERIPLWLLEDSQVVDLFINIIELILEEGKKTRVIIDRLDSKMEVREYEKLVRILFELTEKYSNFGIWIIPSSEKGVFVDYRIFNNTYIVNEDIIKLGDFDITYESICRNYPDNNVPKKCEVLCSLLQKLPFHTKGKQYLPTKETIITLIFLKLLGEESIGEIKKINLSKLEYNFLASFN</sequence>
<dbReference type="InterPro" id="IPR031820">
    <property type="entry name" value="Cas_St_Csn2"/>
</dbReference>
<comment type="caution">
    <text evidence="1">The sequence shown here is derived from an EMBL/GenBank/DDBJ whole genome shotgun (WGS) entry which is preliminary data.</text>
</comment>
<keyword evidence="2" id="KW-1185">Reference proteome</keyword>
<dbReference type="Proteomes" id="UP000294567">
    <property type="component" value="Unassembled WGS sequence"/>
</dbReference>
<evidence type="ECO:0000313" key="1">
    <source>
        <dbReference type="EMBL" id="TCS90542.1"/>
    </source>
</evidence>
<reference evidence="1 2" key="1">
    <citation type="submission" date="2019-03" db="EMBL/GenBank/DDBJ databases">
        <title>Genomic Encyclopedia of Type Strains, Phase IV (KMG-IV): sequencing the most valuable type-strain genomes for metagenomic binning, comparative biology and taxonomic classification.</title>
        <authorList>
            <person name="Goeker M."/>
        </authorList>
    </citation>
    <scope>NUCLEOTIDE SEQUENCE [LARGE SCALE GENOMIC DNA]</scope>
    <source>
        <strain evidence="1 2">DSM 26752</strain>
    </source>
</reference>
<dbReference type="EMBL" id="SMAE01000004">
    <property type="protein sequence ID" value="TCS90542.1"/>
    <property type="molecule type" value="Genomic_DNA"/>
</dbReference>
<dbReference type="OrthoDB" id="2226541at2"/>
<dbReference type="AlphaFoldDB" id="A0A4R3L272"/>
<organism evidence="1 2">
    <name type="scientific">Keratinibaculum paraultunense</name>
    <dbReference type="NCBI Taxonomy" id="1278232"/>
    <lineage>
        <taxon>Bacteria</taxon>
        <taxon>Bacillati</taxon>
        <taxon>Bacillota</taxon>
        <taxon>Tissierellia</taxon>
        <taxon>Tissierellales</taxon>
        <taxon>Tepidimicrobiaceae</taxon>
        <taxon>Keratinibaculum</taxon>
    </lineage>
</organism>
<dbReference type="Pfam" id="PF16813">
    <property type="entry name" value="Cas_St_Csn2"/>
    <property type="match status" value="1"/>
</dbReference>